<keyword evidence="4 8" id="KW-0378">Hydrolase</keyword>
<comment type="subcellular location">
    <subcellularLocation>
        <location evidence="8">Secreted</location>
    </subcellularLocation>
</comment>
<dbReference type="SUPFAM" id="SSF55486">
    <property type="entry name" value="Metalloproteases ('zincins'), catalytic domain"/>
    <property type="match status" value="1"/>
</dbReference>
<feature type="domain" description="Peptidase M4 C-terminal" evidence="10">
    <location>
        <begin position="182"/>
        <end position="351"/>
    </location>
</feature>
<dbReference type="GO" id="GO:0006508">
    <property type="term" value="P:proteolysis"/>
    <property type="evidence" value="ECO:0007669"/>
    <property type="project" value="UniProtKB-KW"/>
</dbReference>
<dbReference type="InterPro" id="IPR013856">
    <property type="entry name" value="Peptidase_M4_domain"/>
</dbReference>
<dbReference type="PANTHER" id="PTHR43579">
    <property type="match status" value="1"/>
</dbReference>
<keyword evidence="8" id="KW-0964">Secreted</keyword>
<dbReference type="InterPro" id="IPR001570">
    <property type="entry name" value="Peptidase_M4_C_domain"/>
</dbReference>
<evidence type="ECO:0000256" key="1">
    <source>
        <dbReference type="ARBA" id="ARBA00009388"/>
    </source>
</evidence>
<dbReference type="InterPro" id="IPR027268">
    <property type="entry name" value="Peptidase_M4/M1_CTD_sf"/>
</dbReference>
<evidence type="ECO:0000256" key="7">
    <source>
        <dbReference type="PIRSR" id="PIRSR623612-1"/>
    </source>
</evidence>
<evidence type="ECO:0000259" key="11">
    <source>
        <dbReference type="Pfam" id="PF16485"/>
    </source>
</evidence>
<evidence type="ECO:0000256" key="4">
    <source>
        <dbReference type="ARBA" id="ARBA00022801"/>
    </source>
</evidence>
<organism evidence="12 13">
    <name type="scientific">Xenorhabdus eapokensis</name>
    <dbReference type="NCBI Taxonomy" id="1873482"/>
    <lineage>
        <taxon>Bacteria</taxon>
        <taxon>Pseudomonadati</taxon>
        <taxon>Pseudomonadota</taxon>
        <taxon>Gammaproteobacteria</taxon>
        <taxon>Enterobacterales</taxon>
        <taxon>Morganellaceae</taxon>
        <taxon>Xenorhabdus</taxon>
    </lineage>
</organism>
<feature type="domain" description="Peptidase M4" evidence="9">
    <location>
        <begin position="59"/>
        <end position="179"/>
    </location>
</feature>
<dbReference type="Pfam" id="PF01447">
    <property type="entry name" value="Peptidase_M4"/>
    <property type="match status" value="1"/>
</dbReference>
<comment type="cofactor">
    <cofactor evidence="8">
        <name>Zn(2+)</name>
        <dbReference type="ChEBI" id="CHEBI:29105"/>
    </cofactor>
</comment>
<keyword evidence="5 8" id="KW-0862">Zinc</keyword>
<dbReference type="CDD" id="cd09597">
    <property type="entry name" value="M4_TLP"/>
    <property type="match status" value="1"/>
</dbReference>
<evidence type="ECO:0000259" key="10">
    <source>
        <dbReference type="Pfam" id="PF02868"/>
    </source>
</evidence>
<evidence type="ECO:0000256" key="2">
    <source>
        <dbReference type="ARBA" id="ARBA00022670"/>
    </source>
</evidence>
<evidence type="ECO:0000256" key="5">
    <source>
        <dbReference type="ARBA" id="ARBA00022833"/>
    </source>
</evidence>
<evidence type="ECO:0000256" key="6">
    <source>
        <dbReference type="ARBA" id="ARBA00023049"/>
    </source>
</evidence>
<reference evidence="12 13" key="1">
    <citation type="submission" date="2016-09" db="EMBL/GenBank/DDBJ databases">
        <title>Xenorhabdus thuongxuanensis sp. nov. and Xenorhabdus eapokensis sp. nov., isolated from Steinernema species.</title>
        <authorList>
            <person name="Kaempfer P."/>
            <person name="Tobias N.J."/>
            <person name="Phan Ke L."/>
            <person name="Bode H.B."/>
            <person name="Glaeser S.P."/>
        </authorList>
    </citation>
    <scope>NUCLEOTIDE SEQUENCE [LARGE SCALE GENOMIC DNA]</scope>
    <source>
        <strain evidence="12 13">DL20</strain>
    </source>
</reference>
<evidence type="ECO:0000256" key="3">
    <source>
        <dbReference type="ARBA" id="ARBA00022723"/>
    </source>
</evidence>
<dbReference type="GO" id="GO:0046872">
    <property type="term" value="F:metal ion binding"/>
    <property type="evidence" value="ECO:0007669"/>
    <property type="project" value="UniProtKB-UniRule"/>
</dbReference>
<keyword evidence="2 8" id="KW-0645">Protease</keyword>
<dbReference type="InterPro" id="IPR023612">
    <property type="entry name" value="Peptidase_M4"/>
</dbReference>
<keyword evidence="13" id="KW-1185">Reference proteome</keyword>
<dbReference type="Gene3D" id="1.10.390.10">
    <property type="entry name" value="Neutral Protease Domain 2"/>
    <property type="match status" value="1"/>
</dbReference>
<feature type="domain" description="Protealysin N-terminal propeptide" evidence="11">
    <location>
        <begin position="9"/>
        <end position="47"/>
    </location>
</feature>
<dbReference type="InterPro" id="IPR052759">
    <property type="entry name" value="Metalloprotease_M4"/>
</dbReference>
<dbReference type="GO" id="GO:0005576">
    <property type="term" value="C:extracellular region"/>
    <property type="evidence" value="ECO:0007669"/>
    <property type="project" value="UniProtKB-SubCell"/>
</dbReference>
<keyword evidence="3" id="KW-0479">Metal-binding</keyword>
<dbReference type="RefSeq" id="WP_074023173.1">
    <property type="nucleotide sequence ID" value="NZ_CAWNAG010000180.1"/>
</dbReference>
<evidence type="ECO:0000313" key="12">
    <source>
        <dbReference type="EMBL" id="OKP03958.1"/>
    </source>
</evidence>
<evidence type="ECO:0000256" key="8">
    <source>
        <dbReference type="RuleBase" id="RU366073"/>
    </source>
</evidence>
<dbReference type="STRING" id="1873482.Xedl_01477"/>
<protein>
    <recommendedName>
        <fullName evidence="8">Neutral metalloproteinase</fullName>
        <ecNumber evidence="8">3.4.24.-</ecNumber>
    </recommendedName>
</protein>
<dbReference type="OrthoDB" id="5378341at2"/>
<dbReference type="Pfam" id="PF02868">
    <property type="entry name" value="Peptidase_M4_C"/>
    <property type="match status" value="1"/>
</dbReference>
<dbReference type="EMBL" id="MKGQ01000007">
    <property type="protein sequence ID" value="OKP03958.1"/>
    <property type="molecule type" value="Genomic_DNA"/>
</dbReference>
<dbReference type="AlphaFoldDB" id="A0A1Q5TUP2"/>
<evidence type="ECO:0000259" key="9">
    <source>
        <dbReference type="Pfam" id="PF01447"/>
    </source>
</evidence>
<dbReference type="EC" id="3.4.24.-" evidence="8"/>
<proteinExistence type="inferred from homology"/>
<evidence type="ECO:0000313" key="13">
    <source>
        <dbReference type="Proteomes" id="UP000186268"/>
    </source>
</evidence>
<comment type="similarity">
    <text evidence="1 8">Belongs to the peptidase M4 family.</text>
</comment>
<gene>
    <name evidence="12" type="ORF">Xedl_01477</name>
</gene>
<dbReference type="GO" id="GO:0004222">
    <property type="term" value="F:metalloendopeptidase activity"/>
    <property type="evidence" value="ECO:0007669"/>
    <property type="project" value="UniProtKB-UniRule"/>
</dbReference>
<keyword evidence="6 8" id="KW-0482">Metalloprotease</keyword>
<dbReference type="Gene3D" id="3.10.170.10">
    <property type="match status" value="1"/>
</dbReference>
<comment type="caution">
    <text evidence="12">The sequence shown here is derived from an EMBL/GenBank/DDBJ whole genome shotgun (WGS) entry which is preliminary data.</text>
</comment>
<accession>A0A1Q5TUP2</accession>
<feature type="active site" evidence="7">
    <location>
        <position position="172"/>
    </location>
</feature>
<comment type="function">
    <text evidence="8">Extracellular zinc metalloprotease.</text>
</comment>
<dbReference type="PANTHER" id="PTHR43579:SF1">
    <property type="entry name" value="NEUTRAL METALLOPROTEINASE"/>
    <property type="match status" value="1"/>
</dbReference>
<dbReference type="Proteomes" id="UP000186268">
    <property type="component" value="Unassembled WGS sequence"/>
</dbReference>
<sequence>MSNNQTNIYSLIPPFILEYISDDCDIYNNQYVLKTLDHVYQLMNAPAEEIFSQQDKQEAKTKADDKLHRTIYDAKNKEDFPGEELSRSEGMPESLDDSVNEAYEYLGKTHEFYKKVFGRNSLDNKGIRLIATVHYGKNYLNAFWTRKQMVFGDGDGKYFNRFTSAIDIIAHELTHGVIESEAGLDYIYQSGALNESIADVFGIMVKQYVNNQKVDESNWLLGQGLLGPKFNPENKSDVGLRSFINPGSAFSGDKQVGHMDQYEDLPFFVDNGGVHIYSGIPNKAFYLVATELGGYAWEKAGKIWYETLLDKRLSSDADFEDFAKLTIDNAEKLFDQKTSAIVSRGWKQVGVLLSKEKLN</sequence>
<dbReference type="Pfam" id="PF16485">
    <property type="entry name" value="PLN_propep"/>
    <property type="match status" value="1"/>
</dbReference>
<dbReference type="InterPro" id="IPR032475">
    <property type="entry name" value="Protealysin_N_PP"/>
</dbReference>
<name>A0A1Q5TUP2_9GAMM</name>
<feature type="active site" description="Proton donor" evidence="7">
    <location>
        <position position="275"/>
    </location>
</feature>
<dbReference type="PRINTS" id="PR00730">
    <property type="entry name" value="THERMOLYSIN"/>
</dbReference>